<keyword evidence="3" id="KW-1185">Reference proteome</keyword>
<dbReference type="STRING" id="7176.B0W0W2"/>
<name>B0W0W2_CULQU</name>
<dbReference type="Proteomes" id="UP000002320">
    <property type="component" value="Unassembled WGS sequence"/>
</dbReference>
<reference evidence="1" key="1">
    <citation type="submission" date="2007-03" db="EMBL/GenBank/DDBJ databases">
        <title>Annotation of Culex pipiens quinquefasciatus.</title>
        <authorList>
            <consortium name="The Broad Institute Genome Sequencing Platform"/>
            <person name="Atkinson P.W."/>
            <person name="Hemingway J."/>
            <person name="Christensen B.M."/>
            <person name="Higgs S."/>
            <person name="Kodira C."/>
            <person name="Hannick L."/>
            <person name="Megy K."/>
            <person name="O'Leary S."/>
            <person name="Pearson M."/>
            <person name="Haas B.J."/>
            <person name="Mauceli E."/>
            <person name="Wortman J.R."/>
            <person name="Lee N.H."/>
            <person name="Guigo R."/>
            <person name="Stanke M."/>
            <person name="Alvarado L."/>
            <person name="Amedeo P."/>
            <person name="Antoine C.H."/>
            <person name="Arensburger P."/>
            <person name="Bidwell S.L."/>
            <person name="Crawford M."/>
            <person name="Camaro F."/>
            <person name="Devon K."/>
            <person name="Engels R."/>
            <person name="Hammond M."/>
            <person name="Howarth C."/>
            <person name="Koehrsen M."/>
            <person name="Lawson D."/>
            <person name="Montgomery P."/>
            <person name="Nene V."/>
            <person name="Nusbaum C."/>
            <person name="Puiu D."/>
            <person name="Romero-Severson J."/>
            <person name="Severson D.W."/>
            <person name="Shumway M."/>
            <person name="Sisk P."/>
            <person name="Stolte C."/>
            <person name="Zeng Q."/>
            <person name="Eisenstadt E."/>
            <person name="Fraser-Liggett C."/>
            <person name="Strausberg R."/>
            <person name="Galagan J."/>
            <person name="Birren B."/>
            <person name="Collins F.H."/>
        </authorList>
    </citation>
    <scope>NUCLEOTIDE SEQUENCE [LARGE SCALE GENOMIC DNA]</scope>
    <source>
        <strain evidence="1">JHB</strain>
    </source>
</reference>
<keyword evidence="1" id="KW-0687">Ribonucleoprotein</keyword>
<dbReference type="AlphaFoldDB" id="B0W0W2"/>
<sequence length="50" mass="5609">MNEDVFIFRPLKFNTQDIIKIAVELINPSELPKMTAHGQQILPITLDSGA</sequence>
<dbReference type="EnsemblMetazoa" id="CPIJ000583-RA">
    <property type="protein sequence ID" value="CPIJ000583-PA"/>
    <property type="gene ID" value="CPIJ000583"/>
</dbReference>
<evidence type="ECO:0000313" key="1">
    <source>
        <dbReference type="EMBL" id="EDS42779.1"/>
    </source>
</evidence>
<evidence type="ECO:0000313" key="3">
    <source>
        <dbReference type="Proteomes" id="UP000002320"/>
    </source>
</evidence>
<protein>
    <submittedName>
        <fullName evidence="1 2">116 kDa U5 small nuclear ribonucleoprotein component</fullName>
    </submittedName>
</protein>
<dbReference type="KEGG" id="cqu:CpipJ_CPIJ000583"/>
<dbReference type="GO" id="GO:1990904">
    <property type="term" value="C:ribonucleoprotein complex"/>
    <property type="evidence" value="ECO:0007669"/>
    <property type="project" value="UniProtKB-KW"/>
</dbReference>
<proteinExistence type="predicted"/>
<organism>
    <name type="scientific">Culex quinquefasciatus</name>
    <name type="common">Southern house mosquito</name>
    <name type="synonym">Culex pungens</name>
    <dbReference type="NCBI Taxonomy" id="7176"/>
    <lineage>
        <taxon>Eukaryota</taxon>
        <taxon>Metazoa</taxon>
        <taxon>Ecdysozoa</taxon>
        <taxon>Arthropoda</taxon>
        <taxon>Hexapoda</taxon>
        <taxon>Insecta</taxon>
        <taxon>Pterygota</taxon>
        <taxon>Neoptera</taxon>
        <taxon>Endopterygota</taxon>
        <taxon>Diptera</taxon>
        <taxon>Nematocera</taxon>
        <taxon>Culicoidea</taxon>
        <taxon>Culicidae</taxon>
        <taxon>Culicinae</taxon>
        <taxon>Culicini</taxon>
        <taxon>Culex</taxon>
        <taxon>Culex</taxon>
    </lineage>
</organism>
<reference evidence="2" key="2">
    <citation type="submission" date="2020-05" db="UniProtKB">
        <authorList>
            <consortium name="EnsemblMetazoa"/>
        </authorList>
    </citation>
    <scope>IDENTIFICATION</scope>
    <source>
        <strain evidence="2">JHB</strain>
    </source>
</reference>
<dbReference type="EMBL" id="DS231819">
    <property type="protein sequence ID" value="EDS42779.1"/>
    <property type="molecule type" value="Genomic_DNA"/>
</dbReference>
<dbReference type="VEuPathDB" id="VectorBase:CPIJ000583"/>
<accession>B0W0W2</accession>
<dbReference type="HOGENOM" id="CLU_3126420_0_0_1"/>
<gene>
    <name evidence="2" type="primary">6031567</name>
    <name evidence="1" type="ORF">CpipJ_CPIJ000583</name>
</gene>
<evidence type="ECO:0000313" key="2">
    <source>
        <dbReference type="EnsemblMetazoa" id="CPIJ000583-PA"/>
    </source>
</evidence>